<dbReference type="Gene3D" id="1.25.40.20">
    <property type="entry name" value="Ankyrin repeat-containing domain"/>
    <property type="match status" value="1"/>
</dbReference>
<evidence type="ECO:0000256" key="1">
    <source>
        <dbReference type="PROSITE-ProRule" id="PRU00023"/>
    </source>
</evidence>
<feature type="repeat" description="ANK" evidence="1">
    <location>
        <begin position="127"/>
        <end position="149"/>
    </location>
</feature>
<dbReference type="Pfam" id="PF12796">
    <property type="entry name" value="Ank_2"/>
    <property type="match status" value="2"/>
</dbReference>
<dbReference type="AlphaFoldDB" id="A0A4Z1SVG0"/>
<dbReference type="VEuPathDB" id="GiardiaDB:GMRT_16294"/>
<gene>
    <name evidence="4" type="ORF">GMRT_16294</name>
</gene>
<dbReference type="PROSITE" id="PS50297">
    <property type="entry name" value="ANK_REP_REGION"/>
    <property type="match status" value="1"/>
</dbReference>
<name>A0A4Z1SVG0_GIAMU</name>
<accession>A0A4Z1SVG0</accession>
<evidence type="ECO:0000313" key="4">
    <source>
        <dbReference type="EMBL" id="TNJ29640.1"/>
    </source>
</evidence>
<evidence type="ECO:0000256" key="2">
    <source>
        <dbReference type="SAM" id="Coils"/>
    </source>
</evidence>
<evidence type="ECO:0000256" key="3">
    <source>
        <dbReference type="SAM" id="MobiDB-lite"/>
    </source>
</evidence>
<dbReference type="SMART" id="SM00248">
    <property type="entry name" value="ANK"/>
    <property type="match status" value="4"/>
</dbReference>
<keyword evidence="1" id="KW-0040">ANK repeat</keyword>
<dbReference type="SUPFAM" id="SSF48403">
    <property type="entry name" value="Ankyrin repeat"/>
    <property type="match status" value="1"/>
</dbReference>
<dbReference type="PROSITE" id="PS50088">
    <property type="entry name" value="ANK_REPEAT"/>
    <property type="match status" value="1"/>
</dbReference>
<feature type="coiled-coil region" evidence="2">
    <location>
        <begin position="239"/>
        <end position="273"/>
    </location>
</feature>
<comment type="caution">
    <text evidence="4">The sequence shown here is derived from an EMBL/GenBank/DDBJ whole genome shotgun (WGS) entry which is preliminary data.</text>
</comment>
<dbReference type="InterPro" id="IPR036770">
    <property type="entry name" value="Ankyrin_rpt-contain_sf"/>
</dbReference>
<organism evidence="4 5">
    <name type="scientific">Giardia muris</name>
    <dbReference type="NCBI Taxonomy" id="5742"/>
    <lineage>
        <taxon>Eukaryota</taxon>
        <taxon>Metamonada</taxon>
        <taxon>Diplomonadida</taxon>
        <taxon>Hexamitidae</taxon>
        <taxon>Giardiinae</taxon>
        <taxon>Giardia</taxon>
    </lineage>
</organism>
<dbReference type="PANTHER" id="PTHR24120:SF4">
    <property type="entry name" value="GH07239P"/>
    <property type="match status" value="1"/>
</dbReference>
<sequence>MGSEGRIWFRAIAYGDTNLVAEQVSVMRRTCNQWGETGLMVAAKCNLPEIAEILAPYEAGAMNVEGRTALMYAAVANAPEICRLLLPMEKGVLTMDARNALMFAASANSAAAAQVLADELNLARDAVGRTPLHYAVIANALDVAAILLEVDGLLTPEDFDLLIEHSRDSGYEEMLALLERYRPAPLIRSVDTDSIMYLYDLRQAIDRLPSSATTERIVKSLQCLERSVRSDLDARTKQIDNYNREVYKLRETLAAMRNRIISLEAELESLRHVTRSGIGAAAAAAANTSDPRPELAVLLAQELMLRSRTPSTQTTPMAERKPPRREPCVDILVPSEAGARPMPPDEAEGDEYVYDMSQDDRQITEIGGTLGPLMTSTNVTMHYVDESAEDPAPNLTELESVEGLNIKNASQSGLMEVGLEVQVTGTDGAEVQEADGMYRGEAASIVRAPIPVPSADNERDRLQPSVPRTPQGDQPAETQAAFDGNTTGEIDLETEERQKQAYYALLAEIDDGAYKGIDNPLVLSLDSIELAEGRGLSVGPPPVSDSEVLARLPPPAYQQDSMDPESNYEPEGIVSSLQAHDLPEPALDCAALEVPISIAPVYDPEPQEPTDSLAPHIAVMSELTDSTIDVTVAAAQQQPAADPIVPTLSDGQMDPSTNNDLSTIVHTVAQPINPTSDDCFNPTSLIVCETTD</sequence>
<dbReference type="OrthoDB" id="539213at2759"/>
<dbReference type="PANTHER" id="PTHR24120">
    <property type="entry name" value="GH07239P"/>
    <property type="match status" value="1"/>
</dbReference>
<dbReference type="InterPro" id="IPR002110">
    <property type="entry name" value="Ankyrin_rpt"/>
</dbReference>
<reference evidence="4 5" key="1">
    <citation type="submission" date="2019-05" db="EMBL/GenBank/DDBJ databases">
        <title>The compact genome of Giardia muris reveals important steps in the evolution of intestinal protozoan parasites.</title>
        <authorList>
            <person name="Xu F."/>
            <person name="Jimenez-Gonzalez A."/>
            <person name="Einarsson E."/>
            <person name="Astvaldsson A."/>
            <person name="Peirasmaki D."/>
            <person name="Eckmann L."/>
            <person name="Andersson J.O."/>
            <person name="Svard S.G."/>
            <person name="Jerlstrom-Hultqvist J."/>
        </authorList>
    </citation>
    <scope>NUCLEOTIDE SEQUENCE [LARGE SCALE GENOMIC DNA]</scope>
    <source>
        <strain evidence="4 5">Roberts-Thomson</strain>
    </source>
</reference>
<protein>
    <submittedName>
        <fullName evidence="4">Ankyrin repeat protein 1</fullName>
    </submittedName>
</protein>
<keyword evidence="2" id="KW-0175">Coiled coil</keyword>
<feature type="region of interest" description="Disordered" evidence="3">
    <location>
        <begin position="451"/>
        <end position="481"/>
    </location>
</feature>
<dbReference type="EMBL" id="VDLU01000001">
    <property type="protein sequence ID" value="TNJ29640.1"/>
    <property type="molecule type" value="Genomic_DNA"/>
</dbReference>
<dbReference type="Proteomes" id="UP000315496">
    <property type="component" value="Chromosome 1"/>
</dbReference>
<evidence type="ECO:0000313" key="5">
    <source>
        <dbReference type="Proteomes" id="UP000315496"/>
    </source>
</evidence>
<keyword evidence="5" id="KW-1185">Reference proteome</keyword>
<proteinExistence type="predicted"/>